<dbReference type="Pfam" id="PF00534">
    <property type="entry name" value="Glycos_transf_1"/>
    <property type="match status" value="1"/>
</dbReference>
<gene>
    <name evidence="4" type="ORF">VSH64_04465</name>
</gene>
<keyword evidence="2 4" id="KW-0808">Transferase</keyword>
<feature type="domain" description="Glycosyl transferase family 1" evidence="3">
    <location>
        <begin position="193"/>
        <end position="349"/>
    </location>
</feature>
<dbReference type="SUPFAM" id="SSF53756">
    <property type="entry name" value="UDP-Glycosyltransferase/glycogen phosphorylase"/>
    <property type="match status" value="1"/>
</dbReference>
<keyword evidence="5" id="KW-1185">Reference proteome</keyword>
<sequence length="381" mass="39827">MRSQRSDSRVAGIADVSGVSVVAFVLPGNVDDVTEPSGGNTYDRRMCESLPGAGVPVLQVAVPGSWPEPGPTGRARLARALAALPDHTTVLIDGLVACGVPDVVVPHARRLRLGVLVHLPLADETGLDPVHAAELDACERETLRVVRQVVATSPTAARTLIRRHGLGPSTVAVVEPGVDLAPLASGTDGVSRLLCVAAVTPRKGQDVLVEALAQLPDLDLTVEFVGSLTRAPEYVDELRWSVERLGLGERVTFSGPKAGAELDAAYDCADLVLLPSHAETYGMVITEALARGIPVVASDVGGVPDALGHSSDGAVPGLLVPPADPAALASALRRWTVDGELRRDLRTAAIGRGSALEEWDGAARRLTEVVSRWRSIPIKVA</sequence>
<accession>A0ABZ1IB58</accession>
<dbReference type="Proteomes" id="UP001330812">
    <property type="component" value="Chromosome"/>
</dbReference>
<dbReference type="InterPro" id="IPR001296">
    <property type="entry name" value="Glyco_trans_1"/>
</dbReference>
<proteinExistence type="predicted"/>
<evidence type="ECO:0000256" key="1">
    <source>
        <dbReference type="ARBA" id="ARBA00022676"/>
    </source>
</evidence>
<dbReference type="EMBL" id="CP142149">
    <property type="protein sequence ID" value="WSE31363.1"/>
    <property type="molecule type" value="Genomic_DNA"/>
</dbReference>
<evidence type="ECO:0000259" key="3">
    <source>
        <dbReference type="Pfam" id="PF00534"/>
    </source>
</evidence>
<dbReference type="Gene3D" id="3.40.50.2000">
    <property type="entry name" value="Glycogen Phosphorylase B"/>
    <property type="match status" value="2"/>
</dbReference>
<evidence type="ECO:0000313" key="5">
    <source>
        <dbReference type="Proteomes" id="UP001330812"/>
    </source>
</evidence>
<dbReference type="PANTHER" id="PTHR12526:SF510">
    <property type="entry name" value="D-INOSITOL 3-PHOSPHATE GLYCOSYLTRANSFERASE"/>
    <property type="match status" value="1"/>
</dbReference>
<dbReference type="PANTHER" id="PTHR12526">
    <property type="entry name" value="GLYCOSYLTRANSFERASE"/>
    <property type="match status" value="1"/>
</dbReference>
<dbReference type="EC" id="2.4.-.-" evidence="4"/>
<organism evidence="4 5">
    <name type="scientific">Amycolatopsis rhabdoformis</name>
    <dbReference type="NCBI Taxonomy" id="1448059"/>
    <lineage>
        <taxon>Bacteria</taxon>
        <taxon>Bacillati</taxon>
        <taxon>Actinomycetota</taxon>
        <taxon>Actinomycetes</taxon>
        <taxon>Pseudonocardiales</taxon>
        <taxon>Pseudonocardiaceae</taxon>
        <taxon>Amycolatopsis</taxon>
    </lineage>
</organism>
<evidence type="ECO:0000313" key="4">
    <source>
        <dbReference type="EMBL" id="WSE31363.1"/>
    </source>
</evidence>
<dbReference type="CDD" id="cd03801">
    <property type="entry name" value="GT4_PimA-like"/>
    <property type="match status" value="1"/>
</dbReference>
<reference evidence="4 5" key="1">
    <citation type="journal article" date="2015" name="Int. J. Syst. Evol. Microbiol.">
        <title>Amycolatopsis rhabdoformis sp. nov., an actinomycete isolated from a tropical forest soil.</title>
        <authorList>
            <person name="Souza W.R."/>
            <person name="Silva R.E."/>
            <person name="Goodfellow M."/>
            <person name="Busarakam K."/>
            <person name="Figueiro F.S."/>
            <person name="Ferreira D."/>
            <person name="Rodrigues-Filho E."/>
            <person name="Moraes L.A.B."/>
            <person name="Zucchi T.D."/>
        </authorList>
    </citation>
    <scope>NUCLEOTIDE SEQUENCE [LARGE SCALE GENOMIC DNA]</scope>
    <source>
        <strain evidence="4 5">NCIMB 14900</strain>
    </source>
</reference>
<protein>
    <submittedName>
        <fullName evidence="4">Glycosyltransferase family 4 protein</fullName>
        <ecNumber evidence="4">2.4.-.-</ecNumber>
    </submittedName>
</protein>
<name>A0ABZ1IB58_9PSEU</name>
<keyword evidence="1 4" id="KW-0328">Glycosyltransferase</keyword>
<evidence type="ECO:0000256" key="2">
    <source>
        <dbReference type="ARBA" id="ARBA00022679"/>
    </source>
</evidence>
<dbReference type="GO" id="GO:0016757">
    <property type="term" value="F:glycosyltransferase activity"/>
    <property type="evidence" value="ECO:0007669"/>
    <property type="project" value="UniProtKB-KW"/>
</dbReference>